<organism evidence="1 2">
    <name type="scientific">Rhizophagus irregularis</name>
    <dbReference type="NCBI Taxonomy" id="588596"/>
    <lineage>
        <taxon>Eukaryota</taxon>
        <taxon>Fungi</taxon>
        <taxon>Fungi incertae sedis</taxon>
        <taxon>Mucoromycota</taxon>
        <taxon>Glomeromycotina</taxon>
        <taxon>Glomeromycetes</taxon>
        <taxon>Glomerales</taxon>
        <taxon>Glomeraceae</taxon>
        <taxon>Rhizophagus</taxon>
    </lineage>
</organism>
<gene>
    <name evidence="1" type="ORF">RhiirA5_409675</name>
</gene>
<reference evidence="1 2" key="1">
    <citation type="submission" date="2016-04" db="EMBL/GenBank/DDBJ databases">
        <title>Genome analyses suggest a sexual origin of heterokaryosis in a supposedly ancient asexual fungus.</title>
        <authorList>
            <person name="Ropars J."/>
            <person name="Sedzielewska K."/>
            <person name="Noel J."/>
            <person name="Charron P."/>
            <person name="Farinelli L."/>
            <person name="Marton T."/>
            <person name="Kruger M."/>
            <person name="Pelin A."/>
            <person name="Brachmann A."/>
            <person name="Corradi N."/>
        </authorList>
    </citation>
    <scope>NUCLEOTIDE SEQUENCE [LARGE SCALE GENOMIC DNA]</scope>
    <source>
        <strain evidence="1 2">A5</strain>
    </source>
</reference>
<proteinExistence type="predicted"/>
<evidence type="ECO:0000313" key="1">
    <source>
        <dbReference type="EMBL" id="PKC14204.1"/>
    </source>
</evidence>
<dbReference type="Proteomes" id="UP000232722">
    <property type="component" value="Unassembled WGS sequence"/>
</dbReference>
<protein>
    <submittedName>
        <fullName evidence="1">Uncharacterized protein</fullName>
    </submittedName>
</protein>
<name>A0A2N0Q553_9GLOM</name>
<dbReference type="VEuPathDB" id="FungiDB:RhiirA1_392806"/>
<dbReference type="EMBL" id="LLXJ01000147">
    <property type="protein sequence ID" value="PKC14204.1"/>
    <property type="molecule type" value="Genomic_DNA"/>
</dbReference>
<evidence type="ECO:0000313" key="2">
    <source>
        <dbReference type="Proteomes" id="UP000232722"/>
    </source>
</evidence>
<reference evidence="1 2" key="2">
    <citation type="submission" date="2017-09" db="EMBL/GenBank/DDBJ databases">
        <title>Extensive intraspecific genome diversity in a model arbuscular mycorrhizal fungus.</title>
        <authorList>
            <person name="Chen E.C."/>
            <person name="Morin E."/>
            <person name="Beaudet D."/>
            <person name="Noel J."/>
            <person name="Ndikumana S."/>
            <person name="Charron P."/>
            <person name="St-Onge C."/>
            <person name="Giorgi J."/>
            <person name="Grigoriev I.V."/>
            <person name="Roux C."/>
            <person name="Martin F.M."/>
            <person name="Corradi N."/>
        </authorList>
    </citation>
    <scope>NUCLEOTIDE SEQUENCE [LARGE SCALE GENOMIC DNA]</scope>
    <source>
        <strain evidence="1 2">A5</strain>
    </source>
</reference>
<dbReference type="AlphaFoldDB" id="A0A2N0Q553"/>
<accession>A0A2N0Q553</accession>
<sequence length="337" mass="39196">MKRLFACGFSISTYIMEKYELRFEQALSYIKIFNIQNVFASIRKFVSQRHSKTFPPEYMFCNGSNLTFVQEFLSGTAKQAVIREKEDQDFDKIFKETTTTLEAQTIRSVLFGKIKYGNYDPIPRIYSPNGLEYLPAGNRAHKMSDMVSVWIEKLRNSIDNVFDIFGEELYEAENLLPIDVFNELCESLKSGVEHALNGFAKWMKVWIHLPLSVCRLGGDYGSDYARAFLHVFYSRPESDYSTLQEKSYIKSLQEDIINNNKNTFGLLEALSDQNFFEQFDSFASEFIKYRIYSVVIYEQQLEGLFNRYDIRVDPNMSAEFQQARLQISGLDGVESKK</sequence>
<dbReference type="VEuPathDB" id="FungiDB:RhiirFUN_015580"/>
<comment type="caution">
    <text evidence="1">The sequence shown here is derived from an EMBL/GenBank/DDBJ whole genome shotgun (WGS) entry which is preliminary data.</text>
</comment>
<dbReference type="VEuPathDB" id="FungiDB:FUN_010249"/>